<dbReference type="AlphaFoldDB" id="A0A0A9GQM3"/>
<name>A0A0A9GQM3_ARUDO</name>
<sequence length="66" mass="7318">MVLCRVFLLGFASPSLVCHRNCYRCKNATVGIAVDIFPGWSLKSGAELPYLINVRYFSCKMCGPSL</sequence>
<evidence type="ECO:0000256" key="1">
    <source>
        <dbReference type="SAM" id="SignalP"/>
    </source>
</evidence>
<protein>
    <submittedName>
        <fullName evidence="2">Uncharacterized protein</fullName>
    </submittedName>
</protein>
<keyword evidence="1" id="KW-0732">Signal</keyword>
<feature type="signal peptide" evidence="1">
    <location>
        <begin position="1"/>
        <end position="18"/>
    </location>
</feature>
<proteinExistence type="predicted"/>
<reference evidence="2" key="2">
    <citation type="journal article" date="2015" name="Data Brief">
        <title>Shoot transcriptome of the giant reed, Arundo donax.</title>
        <authorList>
            <person name="Barrero R.A."/>
            <person name="Guerrero F.D."/>
            <person name="Moolhuijzen P."/>
            <person name="Goolsby J.A."/>
            <person name="Tidwell J."/>
            <person name="Bellgard S.E."/>
            <person name="Bellgard M.I."/>
        </authorList>
    </citation>
    <scope>NUCLEOTIDE SEQUENCE</scope>
    <source>
        <tissue evidence="2">Shoot tissue taken approximately 20 cm above the soil surface</tissue>
    </source>
</reference>
<organism evidence="2">
    <name type="scientific">Arundo donax</name>
    <name type="common">Giant reed</name>
    <name type="synonym">Donax arundinaceus</name>
    <dbReference type="NCBI Taxonomy" id="35708"/>
    <lineage>
        <taxon>Eukaryota</taxon>
        <taxon>Viridiplantae</taxon>
        <taxon>Streptophyta</taxon>
        <taxon>Embryophyta</taxon>
        <taxon>Tracheophyta</taxon>
        <taxon>Spermatophyta</taxon>
        <taxon>Magnoliopsida</taxon>
        <taxon>Liliopsida</taxon>
        <taxon>Poales</taxon>
        <taxon>Poaceae</taxon>
        <taxon>PACMAD clade</taxon>
        <taxon>Arundinoideae</taxon>
        <taxon>Arundineae</taxon>
        <taxon>Arundo</taxon>
    </lineage>
</organism>
<accession>A0A0A9GQM3</accession>
<reference evidence="2" key="1">
    <citation type="submission" date="2014-09" db="EMBL/GenBank/DDBJ databases">
        <authorList>
            <person name="Magalhaes I.L.F."/>
            <person name="Oliveira U."/>
            <person name="Santos F.R."/>
            <person name="Vidigal T.H.D.A."/>
            <person name="Brescovit A.D."/>
            <person name="Santos A.J."/>
        </authorList>
    </citation>
    <scope>NUCLEOTIDE SEQUENCE</scope>
    <source>
        <tissue evidence="2">Shoot tissue taken approximately 20 cm above the soil surface</tissue>
    </source>
</reference>
<feature type="chain" id="PRO_5002062683" evidence="1">
    <location>
        <begin position="19"/>
        <end position="66"/>
    </location>
</feature>
<dbReference type="EMBL" id="GBRH01174918">
    <property type="protein sequence ID" value="JAE22978.1"/>
    <property type="molecule type" value="Transcribed_RNA"/>
</dbReference>
<evidence type="ECO:0000313" key="2">
    <source>
        <dbReference type="EMBL" id="JAE22978.1"/>
    </source>
</evidence>